<dbReference type="GO" id="GO:0000270">
    <property type="term" value="P:peptidoglycan metabolic process"/>
    <property type="evidence" value="ECO:0007669"/>
    <property type="project" value="UniProtKB-UniRule"/>
</dbReference>
<dbReference type="InterPro" id="IPR036908">
    <property type="entry name" value="RlpA-like_sf"/>
</dbReference>
<dbReference type="SUPFAM" id="SSF50685">
    <property type="entry name" value="Barwin-like endoglucanases"/>
    <property type="match status" value="1"/>
</dbReference>
<protein>
    <recommendedName>
        <fullName evidence="3">Probable endolytic peptidoglycan transglycosylase RlpA</fullName>
        <ecNumber evidence="3">4.2.2.-</ecNumber>
    </recommendedName>
</protein>
<dbReference type="CDD" id="cd22268">
    <property type="entry name" value="DPBB_RlpA-like"/>
    <property type="match status" value="1"/>
</dbReference>
<dbReference type="HAMAP" id="MF_02071">
    <property type="entry name" value="RlpA"/>
    <property type="match status" value="1"/>
</dbReference>
<sequence length="162" mass="17926">MRSIVKALLFLVFIALVGFTLVINDDETPALPTTDAEEISLETKLPDFDPSLVEYVDLGTMKASWYGPGFHGRKTANGEKFDQMSYTAAHKSLRFGTLLKVTNPKNGKSIVVRINDRGPYVEGRDLDLSKAAAHELGLMRRGIARLKVEELKISGLDEMVTN</sequence>
<dbReference type="PANTHER" id="PTHR34183:SF1">
    <property type="entry name" value="ENDOLYTIC PEPTIDOGLYCAN TRANSGLYCOSYLASE RLPA"/>
    <property type="match status" value="1"/>
</dbReference>
<dbReference type="InterPro" id="IPR012997">
    <property type="entry name" value="RplA"/>
</dbReference>
<evidence type="ECO:0000256" key="4">
    <source>
        <dbReference type="RuleBase" id="RU003495"/>
    </source>
</evidence>
<dbReference type="NCBIfam" id="TIGR00413">
    <property type="entry name" value="rlpA"/>
    <property type="match status" value="1"/>
</dbReference>
<comment type="similarity">
    <text evidence="3 4">Belongs to the RlpA family.</text>
</comment>
<proteinExistence type="inferred from homology"/>
<evidence type="ECO:0000259" key="5">
    <source>
        <dbReference type="Pfam" id="PF03330"/>
    </source>
</evidence>
<dbReference type="InterPro" id="IPR034718">
    <property type="entry name" value="RlpA"/>
</dbReference>
<evidence type="ECO:0000256" key="1">
    <source>
        <dbReference type="ARBA" id="ARBA00023239"/>
    </source>
</evidence>
<name>A0A7V3E8C1_9BACT</name>
<keyword evidence="2 3" id="KW-0961">Cell wall biogenesis/degradation</keyword>
<dbReference type="InterPro" id="IPR009009">
    <property type="entry name" value="RlpA-like_DPBB"/>
</dbReference>
<dbReference type="GO" id="GO:0008932">
    <property type="term" value="F:lytic endotransglycosylase activity"/>
    <property type="evidence" value="ECO:0007669"/>
    <property type="project" value="UniProtKB-UniRule"/>
</dbReference>
<dbReference type="GO" id="GO:0071555">
    <property type="term" value="P:cell wall organization"/>
    <property type="evidence" value="ECO:0007669"/>
    <property type="project" value="UniProtKB-KW"/>
</dbReference>
<reference evidence="6" key="1">
    <citation type="journal article" date="2020" name="mSystems">
        <title>Genome- and Community-Level Interaction Insights into Carbon Utilization and Element Cycling Functions of Hydrothermarchaeota in Hydrothermal Sediment.</title>
        <authorList>
            <person name="Zhou Z."/>
            <person name="Liu Y."/>
            <person name="Xu W."/>
            <person name="Pan J."/>
            <person name="Luo Z.H."/>
            <person name="Li M."/>
        </authorList>
    </citation>
    <scope>NUCLEOTIDE SEQUENCE [LARGE SCALE GENOMIC DNA]</scope>
    <source>
        <strain evidence="6">SpSt-479</strain>
    </source>
</reference>
<evidence type="ECO:0000256" key="2">
    <source>
        <dbReference type="ARBA" id="ARBA00023316"/>
    </source>
</evidence>
<organism evidence="6">
    <name type="scientific">Ignavibacterium album</name>
    <dbReference type="NCBI Taxonomy" id="591197"/>
    <lineage>
        <taxon>Bacteria</taxon>
        <taxon>Pseudomonadati</taxon>
        <taxon>Ignavibacteriota</taxon>
        <taxon>Ignavibacteria</taxon>
        <taxon>Ignavibacteriales</taxon>
        <taxon>Ignavibacteriaceae</taxon>
        <taxon>Ignavibacterium</taxon>
    </lineage>
</organism>
<accession>A0A7V3E8C1</accession>
<comment type="function">
    <text evidence="3">Lytic transglycosylase with a strong preference for naked glycan strands that lack stem peptides.</text>
</comment>
<comment type="caution">
    <text evidence="6">The sequence shown here is derived from an EMBL/GenBank/DDBJ whole genome shotgun (WGS) entry which is preliminary data.</text>
</comment>
<evidence type="ECO:0000313" key="6">
    <source>
        <dbReference type="EMBL" id="HFI92222.1"/>
    </source>
</evidence>
<dbReference type="EMBL" id="DSUJ01000010">
    <property type="protein sequence ID" value="HFI92222.1"/>
    <property type="molecule type" value="Genomic_DNA"/>
</dbReference>
<dbReference type="Gene3D" id="2.40.40.10">
    <property type="entry name" value="RlpA-like domain"/>
    <property type="match status" value="1"/>
</dbReference>
<dbReference type="PANTHER" id="PTHR34183">
    <property type="entry name" value="ENDOLYTIC PEPTIDOGLYCAN TRANSGLYCOSYLASE RLPA"/>
    <property type="match status" value="1"/>
</dbReference>
<feature type="domain" description="RlpA-like protein double-psi beta-barrel" evidence="5">
    <location>
        <begin position="61"/>
        <end position="147"/>
    </location>
</feature>
<dbReference type="Pfam" id="PF03330">
    <property type="entry name" value="DPBB_1"/>
    <property type="match status" value="1"/>
</dbReference>
<keyword evidence="1 3" id="KW-0456">Lyase</keyword>
<dbReference type="EC" id="4.2.2.-" evidence="3"/>
<evidence type="ECO:0000256" key="3">
    <source>
        <dbReference type="HAMAP-Rule" id="MF_02071"/>
    </source>
</evidence>
<dbReference type="AlphaFoldDB" id="A0A7V3E8C1"/>
<gene>
    <name evidence="3" type="primary">rlpA</name>
    <name evidence="6" type="ORF">ENS31_11960</name>
</gene>